<gene>
    <name evidence="1" type="ORF">ACETIH_26855</name>
</gene>
<reference evidence="1 2" key="1">
    <citation type="submission" date="2024-09" db="EMBL/GenBank/DDBJ databases">
        <title>Nodulacao em especies de Leguminosae Basais da Amazonia e Caracterizacao dos Rizobios e Bacterias Associadas aos Nodulos.</title>
        <authorList>
            <person name="Jambeiro I.C.A."/>
            <person name="Lopes I.S."/>
            <person name="Aguiar E.R.G.R."/>
            <person name="Santos A.F.J."/>
            <person name="Dos Santos J.M.F."/>
            <person name="Gross E."/>
        </authorList>
    </citation>
    <scope>NUCLEOTIDE SEQUENCE [LARGE SCALE GENOMIC DNA]</scope>
    <source>
        <strain evidence="1 2">BRUESC1165</strain>
    </source>
</reference>
<name>A0ABV6YG68_9HYPH</name>
<keyword evidence="2" id="KW-1185">Reference proteome</keyword>
<organism evidence="1 2">
    <name type="scientific">Microvirga arabica</name>
    <dbReference type="NCBI Taxonomy" id="1128671"/>
    <lineage>
        <taxon>Bacteria</taxon>
        <taxon>Pseudomonadati</taxon>
        <taxon>Pseudomonadota</taxon>
        <taxon>Alphaproteobacteria</taxon>
        <taxon>Hyphomicrobiales</taxon>
        <taxon>Methylobacteriaceae</taxon>
        <taxon>Microvirga</taxon>
    </lineage>
</organism>
<protein>
    <submittedName>
        <fullName evidence="1">Uncharacterized protein</fullName>
    </submittedName>
</protein>
<dbReference type="RefSeq" id="WP_377031547.1">
    <property type="nucleotide sequence ID" value="NZ_JBHOMY010000121.1"/>
</dbReference>
<dbReference type="Proteomes" id="UP001593940">
    <property type="component" value="Unassembled WGS sequence"/>
</dbReference>
<evidence type="ECO:0000313" key="2">
    <source>
        <dbReference type="Proteomes" id="UP001593940"/>
    </source>
</evidence>
<evidence type="ECO:0000313" key="1">
    <source>
        <dbReference type="EMBL" id="MFC1460260.1"/>
    </source>
</evidence>
<accession>A0ABV6YG68</accession>
<sequence length="41" mass="4584">MLVLRTIGDGIGDGARERLRSRRAVIIRDGATLFEQEKTVN</sequence>
<dbReference type="EMBL" id="JBHOMY010000121">
    <property type="protein sequence ID" value="MFC1460260.1"/>
    <property type="molecule type" value="Genomic_DNA"/>
</dbReference>
<proteinExistence type="predicted"/>
<comment type="caution">
    <text evidence="1">The sequence shown here is derived from an EMBL/GenBank/DDBJ whole genome shotgun (WGS) entry which is preliminary data.</text>
</comment>